<dbReference type="SUPFAM" id="SSF51395">
    <property type="entry name" value="FMN-linked oxidoreductases"/>
    <property type="match status" value="1"/>
</dbReference>
<dbReference type="OrthoDB" id="276546at2759"/>
<dbReference type="InterPro" id="IPR045247">
    <property type="entry name" value="Oye-like"/>
</dbReference>
<protein>
    <recommendedName>
        <fullName evidence="2">NADH:flavin oxidoreductase/NADH oxidase N-terminal domain-containing protein</fullName>
    </recommendedName>
</protein>
<dbReference type="InterPro" id="IPR001155">
    <property type="entry name" value="OxRdtase_FMN_N"/>
</dbReference>
<dbReference type="EMBL" id="FUEG01000005">
    <property type="protein sequence ID" value="SJL05117.1"/>
    <property type="molecule type" value="Genomic_DNA"/>
</dbReference>
<feature type="compositionally biased region" description="Low complexity" evidence="1">
    <location>
        <begin position="1"/>
        <end position="17"/>
    </location>
</feature>
<feature type="compositionally biased region" description="Pro residues" evidence="1">
    <location>
        <begin position="28"/>
        <end position="39"/>
    </location>
</feature>
<dbReference type="Pfam" id="PF00724">
    <property type="entry name" value="Oxidored_FMN"/>
    <property type="match status" value="1"/>
</dbReference>
<proteinExistence type="predicted"/>
<dbReference type="GO" id="GO:0010181">
    <property type="term" value="F:FMN binding"/>
    <property type="evidence" value="ECO:0007669"/>
    <property type="project" value="InterPro"/>
</dbReference>
<reference evidence="4" key="1">
    <citation type="journal article" date="2017" name="Nat. Ecol. Evol.">
        <title>Genome expansion and lineage-specific genetic innovations in the forest pathogenic fungi Armillaria.</title>
        <authorList>
            <person name="Sipos G."/>
            <person name="Prasanna A.N."/>
            <person name="Walter M.C."/>
            <person name="O'Connor E."/>
            <person name="Balint B."/>
            <person name="Krizsan K."/>
            <person name="Kiss B."/>
            <person name="Hess J."/>
            <person name="Varga T."/>
            <person name="Slot J."/>
            <person name="Riley R."/>
            <person name="Boka B."/>
            <person name="Rigling D."/>
            <person name="Barry K."/>
            <person name="Lee J."/>
            <person name="Mihaltcheva S."/>
            <person name="LaButti K."/>
            <person name="Lipzen A."/>
            <person name="Waldron R."/>
            <person name="Moloney N.M."/>
            <person name="Sperisen C."/>
            <person name="Kredics L."/>
            <person name="Vagvoelgyi C."/>
            <person name="Patrignani A."/>
            <person name="Fitzpatrick D."/>
            <person name="Nagy I."/>
            <person name="Doyle S."/>
            <person name="Anderson J.B."/>
            <person name="Grigoriev I.V."/>
            <person name="Gueldener U."/>
            <person name="Muensterkoetter M."/>
            <person name="Nagy L.G."/>
        </authorList>
    </citation>
    <scope>NUCLEOTIDE SEQUENCE [LARGE SCALE GENOMIC DNA]</scope>
    <source>
        <strain evidence="4">C18/9</strain>
    </source>
</reference>
<dbReference type="PANTHER" id="PTHR22893:SF91">
    <property type="entry name" value="NADPH DEHYDROGENASE 2-RELATED"/>
    <property type="match status" value="1"/>
</dbReference>
<evidence type="ECO:0000256" key="1">
    <source>
        <dbReference type="SAM" id="MobiDB-lite"/>
    </source>
</evidence>
<dbReference type="InterPro" id="IPR013785">
    <property type="entry name" value="Aldolase_TIM"/>
</dbReference>
<feature type="domain" description="NADH:flavin oxidoreductase/NADH oxidase N-terminal" evidence="2">
    <location>
        <begin position="47"/>
        <end position="153"/>
    </location>
</feature>
<gene>
    <name evidence="3" type="ORF">ARMOST_08489</name>
</gene>
<evidence type="ECO:0000313" key="3">
    <source>
        <dbReference type="EMBL" id="SJL05117.1"/>
    </source>
</evidence>
<dbReference type="PANTHER" id="PTHR22893">
    <property type="entry name" value="NADH OXIDOREDUCTASE-RELATED"/>
    <property type="match status" value="1"/>
</dbReference>
<accession>A0A284R8R1</accession>
<name>A0A284R8R1_ARMOS</name>
<evidence type="ECO:0000259" key="2">
    <source>
        <dbReference type="Pfam" id="PF00724"/>
    </source>
</evidence>
<dbReference type="AlphaFoldDB" id="A0A284R8R1"/>
<feature type="region of interest" description="Disordered" evidence="1">
    <location>
        <begin position="1"/>
        <end position="41"/>
    </location>
</feature>
<dbReference type="Gene3D" id="3.20.20.70">
    <property type="entry name" value="Aldolase class I"/>
    <property type="match status" value="1"/>
</dbReference>
<keyword evidence="4" id="KW-1185">Reference proteome</keyword>
<dbReference type="STRING" id="47428.A0A284R8R1"/>
<organism evidence="3 4">
    <name type="scientific">Armillaria ostoyae</name>
    <name type="common">Armillaria root rot fungus</name>
    <dbReference type="NCBI Taxonomy" id="47428"/>
    <lineage>
        <taxon>Eukaryota</taxon>
        <taxon>Fungi</taxon>
        <taxon>Dikarya</taxon>
        <taxon>Basidiomycota</taxon>
        <taxon>Agaricomycotina</taxon>
        <taxon>Agaricomycetes</taxon>
        <taxon>Agaricomycetidae</taxon>
        <taxon>Agaricales</taxon>
        <taxon>Marasmiineae</taxon>
        <taxon>Physalacriaceae</taxon>
        <taxon>Armillaria</taxon>
    </lineage>
</organism>
<dbReference type="GO" id="GO:0016491">
    <property type="term" value="F:oxidoreductase activity"/>
    <property type="evidence" value="ECO:0007669"/>
    <property type="project" value="InterPro"/>
</dbReference>
<evidence type="ECO:0000313" key="4">
    <source>
        <dbReference type="Proteomes" id="UP000219338"/>
    </source>
</evidence>
<dbReference type="Proteomes" id="UP000219338">
    <property type="component" value="Unassembled WGS sequence"/>
</dbReference>
<sequence>MSRVPSSSASYSPKAAVQIPKSSQQGTPPTPTSPLPPFRSLPFNFQDMTMADPKPTFSYLAGEIKRRYPNFAYLHAVEPRVAGTTFRDENDIRPQEENDFLREVWAPKPFISAGHSRETAIEAADEKGDLVAFGRQFISNPDLVRRLEQDLPLSPYDRATFYIPGNAAKGYTDYPFLN</sequence>
<dbReference type="OMA" id="WNIMKNE"/>